<dbReference type="PANTHER" id="PTHR24341">
    <property type="entry name" value="HOMEOBOX PROTEIN ENGRAILED"/>
    <property type="match status" value="1"/>
</dbReference>
<evidence type="ECO:0000313" key="10">
    <source>
        <dbReference type="EMBL" id="KAF2460921.1"/>
    </source>
</evidence>
<keyword evidence="3 6" id="KW-0238">DNA-binding</keyword>
<dbReference type="Pfam" id="PF00046">
    <property type="entry name" value="Homeodomain"/>
    <property type="match status" value="1"/>
</dbReference>
<proteinExistence type="inferred from homology"/>
<sequence length="827" mass="89929">MDRFGTSAPKYAAAAGQGGDRPQPPPPPPSRPPTNNVCGEVKPRLTKEQHDILEAHFQQQQKPSTATKKGFADNLGVPLEKINNWFQNRRAKVKQDIKKQMNAFSNLYQAQQMHAYNNQQRQQLEQQQLEQQRQQQHQQVQQGRQVPVQQQQQLQQPAETCPPPDLFPPNHDLNHPIFAQDQSALHANADPNPGLVNPQDFGSQLNPIPESGDNANWVSICENLLSAGYNVSQDQFPGFDQQSIPPEFHPDAQFQAGSNLGQSSESYAGNFTTDLSNFDYSTLSMGPTGPVQGVDSQSSTVSEPAYSTGPSNSNATSASADPPSTNSVYPEWSEPKQAHMATSGQSSDTAMPTASQPQINDAFVSHDTNSIWSNGHSGQINMTFPQTQMYQLNNMSSQTMGSTNSDPPKIQFNEPDYDQPRVFPDEAFSRRGSSTSALAESVQQIDIRQSSNFKAPLAVPPSGGLAARRHKQRPAPIGGAALRSSSYSAGMPVSPGNNQTLDPGDQSLRRIRSTTTIAHSNGRIVKPGSSSAQRSPLNFSFAEAAASPKFAHYASNQAAVSSPNLPMTAQSLAPPTPLTPNGMGHFHQPQCHDMKPPQVKAEPSDNDGLGVSWPSYDVPPSGTYNNVASPPSTPAETGQVVQQTIVQPNFAYNYHYTPPQSAPPTQQTFQRVPFTQPPQSIASTQMASEYPMMPKGSSQFRRPSLPDTSNVNIVEPGMQFGVSIMPVDGQYPMEYPMQMKQEGVGVMQHQMPGAMGPTFPETQPVSTSAQPQTTAPAGEFFVHEYTPPNGGHSPTPRRPQEPQQAKSYSFLNAGPRDFENSGQTIRQ</sequence>
<dbReference type="GO" id="GO:0000981">
    <property type="term" value="F:DNA-binding transcription factor activity, RNA polymerase II-specific"/>
    <property type="evidence" value="ECO:0007669"/>
    <property type="project" value="InterPro"/>
</dbReference>
<dbReference type="SMART" id="SM00389">
    <property type="entry name" value="HOX"/>
    <property type="match status" value="1"/>
</dbReference>
<feature type="DNA-binding region" description="Homeobox" evidence="6">
    <location>
        <begin position="44"/>
        <end position="97"/>
    </location>
</feature>
<protein>
    <recommendedName>
        <fullName evidence="9">Homeobox domain-containing protein</fullName>
    </recommendedName>
</protein>
<comment type="subcellular location">
    <subcellularLocation>
        <location evidence="1 6 7">Nucleus</location>
    </subcellularLocation>
</comment>
<feature type="region of interest" description="Disordered" evidence="8">
    <location>
        <begin position="284"/>
        <end position="331"/>
    </location>
</feature>
<feature type="region of interest" description="Disordered" evidence="8">
    <location>
        <begin position="135"/>
        <end position="165"/>
    </location>
</feature>
<feature type="compositionally biased region" description="Low complexity" evidence="8">
    <location>
        <begin position="135"/>
        <end position="156"/>
    </location>
</feature>
<dbReference type="AlphaFoldDB" id="A0A6A6PAA7"/>
<dbReference type="EMBL" id="MU001672">
    <property type="protein sequence ID" value="KAF2460921.1"/>
    <property type="molecule type" value="Genomic_DNA"/>
</dbReference>
<evidence type="ECO:0000256" key="6">
    <source>
        <dbReference type="PROSITE-ProRule" id="PRU00108"/>
    </source>
</evidence>
<evidence type="ECO:0000256" key="5">
    <source>
        <dbReference type="ARBA" id="ARBA00023242"/>
    </source>
</evidence>
<dbReference type="OrthoDB" id="6159439at2759"/>
<feature type="compositionally biased region" description="Pro residues" evidence="8">
    <location>
        <begin position="22"/>
        <end position="32"/>
    </location>
</feature>
<dbReference type="SUPFAM" id="SSF46689">
    <property type="entry name" value="Homeodomain-like"/>
    <property type="match status" value="1"/>
</dbReference>
<feature type="region of interest" description="Disordered" evidence="8">
    <location>
        <begin position="760"/>
        <end position="827"/>
    </location>
</feature>
<dbReference type="GO" id="GO:0003677">
    <property type="term" value="F:DNA binding"/>
    <property type="evidence" value="ECO:0007669"/>
    <property type="project" value="UniProtKB-UniRule"/>
</dbReference>
<dbReference type="Gene3D" id="1.10.10.60">
    <property type="entry name" value="Homeodomain-like"/>
    <property type="match status" value="1"/>
</dbReference>
<organism evidence="10 11">
    <name type="scientific">Lineolata rhizophorae</name>
    <dbReference type="NCBI Taxonomy" id="578093"/>
    <lineage>
        <taxon>Eukaryota</taxon>
        <taxon>Fungi</taxon>
        <taxon>Dikarya</taxon>
        <taxon>Ascomycota</taxon>
        <taxon>Pezizomycotina</taxon>
        <taxon>Dothideomycetes</taxon>
        <taxon>Dothideomycetes incertae sedis</taxon>
        <taxon>Lineolatales</taxon>
        <taxon>Lineolataceae</taxon>
        <taxon>Lineolata</taxon>
    </lineage>
</organism>
<feature type="region of interest" description="Disordered" evidence="8">
    <location>
        <begin position="236"/>
        <end position="267"/>
    </location>
</feature>
<gene>
    <name evidence="10" type="ORF">BDY21DRAFT_135406</name>
</gene>
<feature type="domain" description="Homeobox" evidence="9">
    <location>
        <begin position="42"/>
        <end position="96"/>
    </location>
</feature>
<feature type="compositionally biased region" description="Polar residues" evidence="8">
    <location>
        <begin position="255"/>
        <end position="267"/>
    </location>
</feature>
<evidence type="ECO:0000256" key="7">
    <source>
        <dbReference type="RuleBase" id="RU000682"/>
    </source>
</evidence>
<reference evidence="10" key="1">
    <citation type="journal article" date="2020" name="Stud. Mycol.">
        <title>101 Dothideomycetes genomes: a test case for predicting lifestyles and emergence of pathogens.</title>
        <authorList>
            <person name="Haridas S."/>
            <person name="Albert R."/>
            <person name="Binder M."/>
            <person name="Bloem J."/>
            <person name="Labutti K."/>
            <person name="Salamov A."/>
            <person name="Andreopoulos B."/>
            <person name="Baker S."/>
            <person name="Barry K."/>
            <person name="Bills G."/>
            <person name="Bluhm B."/>
            <person name="Cannon C."/>
            <person name="Castanera R."/>
            <person name="Culley D."/>
            <person name="Daum C."/>
            <person name="Ezra D."/>
            <person name="Gonzalez J."/>
            <person name="Henrissat B."/>
            <person name="Kuo A."/>
            <person name="Liang C."/>
            <person name="Lipzen A."/>
            <person name="Lutzoni F."/>
            <person name="Magnuson J."/>
            <person name="Mondo S."/>
            <person name="Nolan M."/>
            <person name="Ohm R."/>
            <person name="Pangilinan J."/>
            <person name="Park H.-J."/>
            <person name="Ramirez L."/>
            <person name="Alfaro M."/>
            <person name="Sun H."/>
            <person name="Tritt A."/>
            <person name="Yoshinaga Y."/>
            <person name="Zwiers L.-H."/>
            <person name="Turgeon B."/>
            <person name="Goodwin S."/>
            <person name="Spatafora J."/>
            <person name="Crous P."/>
            <person name="Grigoriev I."/>
        </authorList>
    </citation>
    <scope>NUCLEOTIDE SEQUENCE</scope>
    <source>
        <strain evidence="10">ATCC 16933</strain>
    </source>
</reference>
<evidence type="ECO:0000256" key="8">
    <source>
        <dbReference type="SAM" id="MobiDB-lite"/>
    </source>
</evidence>
<comment type="similarity">
    <text evidence="2">Belongs to the engrailed homeobox family.</text>
</comment>
<feature type="region of interest" description="Disordered" evidence="8">
    <location>
        <begin position="1"/>
        <end position="40"/>
    </location>
</feature>
<feature type="compositionally biased region" description="Polar residues" evidence="8">
    <location>
        <begin position="760"/>
        <end position="775"/>
    </location>
</feature>
<evidence type="ECO:0000259" key="9">
    <source>
        <dbReference type="PROSITE" id="PS50071"/>
    </source>
</evidence>
<feature type="compositionally biased region" description="Polar residues" evidence="8">
    <location>
        <begin position="801"/>
        <end position="810"/>
    </location>
</feature>
<evidence type="ECO:0000256" key="3">
    <source>
        <dbReference type="ARBA" id="ARBA00023125"/>
    </source>
</evidence>
<keyword evidence="5 6" id="KW-0539">Nucleus</keyword>
<dbReference type="InterPro" id="IPR050720">
    <property type="entry name" value="Engrailed_Homeobox_TFs"/>
</dbReference>
<evidence type="ECO:0000256" key="1">
    <source>
        <dbReference type="ARBA" id="ARBA00004123"/>
    </source>
</evidence>
<dbReference type="Proteomes" id="UP000799766">
    <property type="component" value="Unassembled WGS sequence"/>
</dbReference>
<evidence type="ECO:0000256" key="4">
    <source>
        <dbReference type="ARBA" id="ARBA00023155"/>
    </source>
</evidence>
<evidence type="ECO:0000313" key="11">
    <source>
        <dbReference type="Proteomes" id="UP000799766"/>
    </source>
</evidence>
<accession>A0A6A6PAA7</accession>
<dbReference type="InterPro" id="IPR009057">
    <property type="entry name" value="Homeodomain-like_sf"/>
</dbReference>
<dbReference type="GO" id="GO:0016586">
    <property type="term" value="C:RSC-type complex"/>
    <property type="evidence" value="ECO:0007669"/>
    <property type="project" value="TreeGrafter"/>
</dbReference>
<evidence type="ECO:0000256" key="2">
    <source>
        <dbReference type="ARBA" id="ARBA00010896"/>
    </source>
</evidence>
<dbReference type="CDD" id="cd00086">
    <property type="entry name" value="homeodomain"/>
    <property type="match status" value="1"/>
</dbReference>
<keyword evidence="4 6" id="KW-0371">Homeobox</keyword>
<dbReference type="InterPro" id="IPR001356">
    <property type="entry name" value="HD"/>
</dbReference>
<keyword evidence="11" id="KW-1185">Reference proteome</keyword>
<feature type="region of interest" description="Disordered" evidence="8">
    <location>
        <begin position="186"/>
        <end position="209"/>
    </location>
</feature>
<name>A0A6A6PAA7_9PEZI</name>
<dbReference type="InterPro" id="IPR017970">
    <property type="entry name" value="Homeobox_CS"/>
</dbReference>
<dbReference type="PANTHER" id="PTHR24341:SF6">
    <property type="entry name" value="HOMEOBOX PROTEIN INVECTED"/>
    <property type="match status" value="1"/>
</dbReference>
<dbReference type="PROSITE" id="PS50071">
    <property type="entry name" value="HOMEOBOX_2"/>
    <property type="match status" value="1"/>
</dbReference>
<dbReference type="PROSITE" id="PS00027">
    <property type="entry name" value="HOMEOBOX_1"/>
    <property type="match status" value="1"/>
</dbReference>
<feature type="compositionally biased region" description="Polar residues" evidence="8">
    <location>
        <begin position="308"/>
        <end position="328"/>
    </location>
</feature>